<dbReference type="AlphaFoldDB" id="A0A9P0EGQ7"/>
<dbReference type="Proteomes" id="UP000775872">
    <property type="component" value="Unassembled WGS sequence"/>
</dbReference>
<evidence type="ECO:0000313" key="2">
    <source>
        <dbReference type="Proteomes" id="UP000775872"/>
    </source>
</evidence>
<accession>A0A9P0EGQ7</accession>
<proteinExistence type="predicted"/>
<reference evidence="2" key="1">
    <citation type="submission" date="2019-06" db="EMBL/GenBank/DDBJ databases">
        <authorList>
            <person name="Broberg M."/>
        </authorList>
    </citation>
    <scope>NUCLEOTIDE SEQUENCE [LARGE SCALE GENOMIC DNA]</scope>
</reference>
<dbReference type="EMBL" id="CABFOC020000035">
    <property type="protein sequence ID" value="CAH0049027.1"/>
    <property type="molecule type" value="Genomic_DNA"/>
</dbReference>
<comment type="caution">
    <text evidence="1">The sequence shown here is derived from an EMBL/GenBank/DDBJ whole genome shotgun (WGS) entry which is preliminary data.</text>
</comment>
<keyword evidence="2" id="KW-1185">Reference proteome</keyword>
<evidence type="ECO:0000313" key="1">
    <source>
        <dbReference type="EMBL" id="CAH0049027.1"/>
    </source>
</evidence>
<reference evidence="1 2" key="2">
    <citation type="submission" date="2021-10" db="EMBL/GenBank/DDBJ databases">
        <authorList>
            <person name="Piombo E."/>
        </authorList>
    </citation>
    <scope>NUCLEOTIDE SEQUENCE [LARGE SCALE GENOMIC DNA]</scope>
</reference>
<name>A0A9P0EGQ7_9HYPO</name>
<organism evidence="1 2">
    <name type="scientific">Clonostachys solani</name>
    <dbReference type="NCBI Taxonomy" id="160281"/>
    <lineage>
        <taxon>Eukaryota</taxon>
        <taxon>Fungi</taxon>
        <taxon>Dikarya</taxon>
        <taxon>Ascomycota</taxon>
        <taxon>Pezizomycotina</taxon>
        <taxon>Sordariomycetes</taxon>
        <taxon>Hypocreomycetidae</taxon>
        <taxon>Hypocreales</taxon>
        <taxon>Bionectriaceae</taxon>
        <taxon>Clonostachys</taxon>
    </lineage>
</organism>
<sequence>MPSLSWVSTYIKTCAKYKLLEHPDQLSTLGRSKKYVSPELNYSCMFWGYRIQQSDVDAFDAGYVKEALEATRIPEPSSWVEADIFSYTPTPNGTEML</sequence>
<gene>
    <name evidence="1" type="ORF">CSOL1703_00000977</name>
</gene>
<protein>
    <submittedName>
        <fullName evidence="1">Uncharacterized protein</fullName>
    </submittedName>
</protein>